<name>A0A1I5PJ24_9RHOB</name>
<dbReference type="AlphaFoldDB" id="A0A1I5PJ24"/>
<dbReference type="EMBL" id="FOXA01000005">
    <property type="protein sequence ID" value="SFP33810.1"/>
    <property type="molecule type" value="Genomic_DNA"/>
</dbReference>
<evidence type="ECO:0000256" key="1">
    <source>
        <dbReference type="SAM" id="SignalP"/>
    </source>
</evidence>
<feature type="signal peptide" evidence="1">
    <location>
        <begin position="1"/>
        <end position="20"/>
    </location>
</feature>
<sequence>MRLRRGWTAALCLLASPALGQGAFDGLYMPSPTTDCSVSGVEGGALRIEEGVFYGVESECRMTQPVDVRDMNAQLFDMECEGEGLEWTQRAFVMAAADGGLVMAWDGFAFKYDRCPDGALTGTVTRADEIGVTNGE</sequence>
<keyword evidence="1" id="KW-0732">Signal</keyword>
<dbReference type="Proteomes" id="UP000199356">
    <property type="component" value="Unassembled WGS sequence"/>
</dbReference>
<organism evidence="2 3">
    <name type="scientific">Tranquillimonas alkanivorans</name>
    <dbReference type="NCBI Taxonomy" id="441119"/>
    <lineage>
        <taxon>Bacteria</taxon>
        <taxon>Pseudomonadati</taxon>
        <taxon>Pseudomonadota</taxon>
        <taxon>Alphaproteobacteria</taxon>
        <taxon>Rhodobacterales</taxon>
        <taxon>Roseobacteraceae</taxon>
        <taxon>Tranquillimonas</taxon>
    </lineage>
</organism>
<accession>A0A1I5PJ24</accession>
<keyword evidence="3" id="KW-1185">Reference proteome</keyword>
<dbReference type="STRING" id="441119.SAMN04488047_105120"/>
<proteinExistence type="predicted"/>
<dbReference type="RefSeq" id="WP_245759207.1">
    <property type="nucleotide sequence ID" value="NZ_FOXA01000005.1"/>
</dbReference>
<protein>
    <recommendedName>
        <fullName evidence="4">CVNH domain-containing protein</fullName>
    </recommendedName>
</protein>
<evidence type="ECO:0000313" key="2">
    <source>
        <dbReference type="EMBL" id="SFP33810.1"/>
    </source>
</evidence>
<evidence type="ECO:0000313" key="3">
    <source>
        <dbReference type="Proteomes" id="UP000199356"/>
    </source>
</evidence>
<reference evidence="2 3" key="1">
    <citation type="submission" date="2016-10" db="EMBL/GenBank/DDBJ databases">
        <authorList>
            <person name="de Groot N.N."/>
        </authorList>
    </citation>
    <scope>NUCLEOTIDE SEQUENCE [LARGE SCALE GENOMIC DNA]</scope>
    <source>
        <strain evidence="2 3">DSM 19547</strain>
    </source>
</reference>
<feature type="chain" id="PRO_5011504965" description="CVNH domain-containing protein" evidence="1">
    <location>
        <begin position="21"/>
        <end position="136"/>
    </location>
</feature>
<gene>
    <name evidence="2" type="ORF">SAMN04488047_105120</name>
</gene>
<evidence type="ECO:0008006" key="4">
    <source>
        <dbReference type="Google" id="ProtNLM"/>
    </source>
</evidence>